<feature type="transmembrane region" description="Helical" evidence="8">
    <location>
        <begin position="234"/>
        <end position="254"/>
    </location>
</feature>
<keyword evidence="11" id="KW-1185">Reference proteome</keyword>
<dbReference type="SUPFAM" id="SSF103473">
    <property type="entry name" value="MFS general substrate transporter"/>
    <property type="match status" value="1"/>
</dbReference>
<keyword evidence="3" id="KW-0813">Transport</keyword>
<dbReference type="STRING" id="1330018.A0A167NRB4"/>
<feature type="transmembrane region" description="Helical" evidence="8">
    <location>
        <begin position="408"/>
        <end position="430"/>
    </location>
</feature>
<evidence type="ECO:0000259" key="9">
    <source>
        <dbReference type="PROSITE" id="PS50850"/>
    </source>
</evidence>
<dbReference type="InterPro" id="IPR020846">
    <property type="entry name" value="MFS_dom"/>
</dbReference>
<dbReference type="InterPro" id="IPR011701">
    <property type="entry name" value="MFS"/>
</dbReference>
<feature type="transmembrane region" description="Helical" evidence="8">
    <location>
        <begin position="143"/>
        <end position="163"/>
    </location>
</feature>
<feature type="transmembrane region" description="Helical" evidence="8">
    <location>
        <begin position="169"/>
        <end position="186"/>
    </location>
</feature>
<organism evidence="10 11">
    <name type="scientific">Calocera viscosa (strain TUFC12733)</name>
    <dbReference type="NCBI Taxonomy" id="1330018"/>
    <lineage>
        <taxon>Eukaryota</taxon>
        <taxon>Fungi</taxon>
        <taxon>Dikarya</taxon>
        <taxon>Basidiomycota</taxon>
        <taxon>Agaricomycotina</taxon>
        <taxon>Dacrymycetes</taxon>
        <taxon>Dacrymycetales</taxon>
        <taxon>Dacrymycetaceae</taxon>
        <taxon>Calocera</taxon>
    </lineage>
</organism>
<evidence type="ECO:0000256" key="4">
    <source>
        <dbReference type="ARBA" id="ARBA00022692"/>
    </source>
</evidence>
<evidence type="ECO:0000256" key="8">
    <source>
        <dbReference type="SAM" id="Phobius"/>
    </source>
</evidence>
<proteinExistence type="inferred from homology"/>
<dbReference type="PANTHER" id="PTHR23514:SF3">
    <property type="entry name" value="BYPASS OF STOP CODON PROTEIN 6"/>
    <property type="match status" value="1"/>
</dbReference>
<dbReference type="GO" id="GO:0012505">
    <property type="term" value="C:endomembrane system"/>
    <property type="evidence" value="ECO:0007669"/>
    <property type="project" value="UniProtKB-SubCell"/>
</dbReference>
<dbReference type="PROSITE" id="PS50850">
    <property type="entry name" value="MFS"/>
    <property type="match status" value="1"/>
</dbReference>
<comment type="similarity">
    <text evidence="2">Belongs to the major facilitator superfamily.</text>
</comment>
<evidence type="ECO:0000256" key="2">
    <source>
        <dbReference type="ARBA" id="ARBA00008335"/>
    </source>
</evidence>
<dbReference type="AlphaFoldDB" id="A0A167NRB4"/>
<evidence type="ECO:0000256" key="7">
    <source>
        <dbReference type="SAM" id="MobiDB-lite"/>
    </source>
</evidence>
<gene>
    <name evidence="10" type="ORF">CALVIDRAFT_535580</name>
</gene>
<protein>
    <submittedName>
        <fullName evidence="10">MFS general substrate transporter</fullName>
    </submittedName>
</protein>
<sequence length="469" mass="51106">MDRKDNPELTVNVEQAPVTPASGKALTPTSTNGLRTRETTFTTEEGIELPVIPGSAGLGLPAEEHRLGVRQGSIRTKWQERRAVAALWWCLFMAGWNDATTGPLLPRIQENYNVNFTVVSILFICNFIGFTSAAVLNVRLTDWWGFGATIALGAGAQVVAYTLDTPAPPYPLFCIAFIINGFGIGLQDAQANTFVACLPGAETKMGWLHAWYGMGALVAPLIATQFAQLPRWNFHYLVSLIISIINLVVLIVVFRFKTQEDLLGVTEHHLEDAQIPGSKYKRMFKLKILHLLAFFALVYVGLEVTIGGWIVTYIIDVRGGGATSGYVSSGFFGGLTLGRVLLLWVNKKIGPKYVVIMYCLLCIALEIVIWFVRSIIGDALSVSIVGLLLGPIYPIIMNVGSRILPRSLLAGSIGWIASFGQVGSAIFPFITGALSQHYGVQVLEPILVGMLAVLIALWAMVPTRPKTDD</sequence>
<feature type="domain" description="Major facilitator superfamily (MFS) profile" evidence="9">
    <location>
        <begin position="83"/>
        <end position="468"/>
    </location>
</feature>
<dbReference type="EMBL" id="KV417277">
    <property type="protein sequence ID" value="KZO97980.1"/>
    <property type="molecule type" value="Genomic_DNA"/>
</dbReference>
<evidence type="ECO:0000256" key="5">
    <source>
        <dbReference type="ARBA" id="ARBA00022989"/>
    </source>
</evidence>
<dbReference type="InterPro" id="IPR036259">
    <property type="entry name" value="MFS_trans_sf"/>
</dbReference>
<dbReference type="Pfam" id="PF07690">
    <property type="entry name" value="MFS_1"/>
    <property type="match status" value="1"/>
</dbReference>
<feature type="transmembrane region" description="Helical" evidence="8">
    <location>
        <begin position="116"/>
        <end position="136"/>
    </location>
</feature>
<dbReference type="GO" id="GO:0016020">
    <property type="term" value="C:membrane"/>
    <property type="evidence" value="ECO:0007669"/>
    <property type="project" value="TreeGrafter"/>
</dbReference>
<dbReference type="InterPro" id="IPR051788">
    <property type="entry name" value="MFS_Transporter"/>
</dbReference>
<feature type="transmembrane region" description="Helical" evidence="8">
    <location>
        <begin position="327"/>
        <end position="346"/>
    </location>
</feature>
<dbReference type="Proteomes" id="UP000076738">
    <property type="component" value="Unassembled WGS sequence"/>
</dbReference>
<feature type="transmembrane region" description="Helical" evidence="8">
    <location>
        <begin position="353"/>
        <end position="373"/>
    </location>
</feature>
<keyword evidence="6 8" id="KW-0472">Membrane</keyword>
<evidence type="ECO:0000313" key="11">
    <source>
        <dbReference type="Proteomes" id="UP000076738"/>
    </source>
</evidence>
<keyword evidence="4 8" id="KW-0812">Transmembrane</keyword>
<comment type="subcellular location">
    <subcellularLocation>
        <location evidence="1">Endomembrane system</location>
        <topology evidence="1">Multi-pass membrane protein</topology>
    </subcellularLocation>
</comment>
<dbReference type="Gene3D" id="1.20.1250.20">
    <property type="entry name" value="MFS general substrate transporter like domains"/>
    <property type="match status" value="1"/>
</dbReference>
<feature type="transmembrane region" description="Helical" evidence="8">
    <location>
        <begin position="442"/>
        <end position="461"/>
    </location>
</feature>
<evidence type="ECO:0000256" key="3">
    <source>
        <dbReference type="ARBA" id="ARBA00022448"/>
    </source>
</evidence>
<dbReference type="GO" id="GO:0022857">
    <property type="term" value="F:transmembrane transporter activity"/>
    <property type="evidence" value="ECO:0007669"/>
    <property type="project" value="InterPro"/>
</dbReference>
<dbReference type="FunFam" id="1.20.1250.20:FF:000286">
    <property type="entry name" value="MFS efflux transporter"/>
    <property type="match status" value="1"/>
</dbReference>
<feature type="transmembrane region" description="Helical" evidence="8">
    <location>
        <begin position="80"/>
        <end position="96"/>
    </location>
</feature>
<reference evidence="10 11" key="1">
    <citation type="journal article" date="2016" name="Mol. Biol. Evol.">
        <title>Comparative Genomics of Early-Diverging Mushroom-Forming Fungi Provides Insights into the Origins of Lignocellulose Decay Capabilities.</title>
        <authorList>
            <person name="Nagy L.G."/>
            <person name="Riley R."/>
            <person name="Tritt A."/>
            <person name="Adam C."/>
            <person name="Daum C."/>
            <person name="Floudas D."/>
            <person name="Sun H."/>
            <person name="Yadav J.S."/>
            <person name="Pangilinan J."/>
            <person name="Larsson K.H."/>
            <person name="Matsuura K."/>
            <person name="Barry K."/>
            <person name="Labutti K."/>
            <person name="Kuo R."/>
            <person name="Ohm R.A."/>
            <person name="Bhattacharya S.S."/>
            <person name="Shirouzu T."/>
            <person name="Yoshinaga Y."/>
            <person name="Martin F.M."/>
            <person name="Grigoriev I.V."/>
            <person name="Hibbett D.S."/>
        </authorList>
    </citation>
    <scope>NUCLEOTIDE SEQUENCE [LARGE SCALE GENOMIC DNA]</scope>
    <source>
        <strain evidence="10 11">TUFC12733</strain>
    </source>
</reference>
<accession>A0A167NRB4</accession>
<dbReference type="OrthoDB" id="413079at2759"/>
<keyword evidence="5 8" id="KW-1133">Transmembrane helix</keyword>
<feature type="transmembrane region" description="Helical" evidence="8">
    <location>
        <begin position="379"/>
        <end position="396"/>
    </location>
</feature>
<feature type="region of interest" description="Disordered" evidence="7">
    <location>
        <begin position="1"/>
        <end position="33"/>
    </location>
</feature>
<evidence type="ECO:0000313" key="10">
    <source>
        <dbReference type="EMBL" id="KZO97980.1"/>
    </source>
</evidence>
<evidence type="ECO:0000256" key="1">
    <source>
        <dbReference type="ARBA" id="ARBA00004127"/>
    </source>
</evidence>
<name>A0A167NRB4_CALVF</name>
<dbReference type="PANTHER" id="PTHR23514">
    <property type="entry name" value="BYPASS OF STOP CODON PROTEIN 6"/>
    <property type="match status" value="1"/>
</dbReference>
<evidence type="ECO:0000256" key="6">
    <source>
        <dbReference type="ARBA" id="ARBA00023136"/>
    </source>
</evidence>
<feature type="transmembrane region" description="Helical" evidence="8">
    <location>
        <begin position="288"/>
        <end position="315"/>
    </location>
</feature>
<feature type="transmembrane region" description="Helical" evidence="8">
    <location>
        <begin position="207"/>
        <end position="228"/>
    </location>
</feature>